<reference evidence="4 5" key="1">
    <citation type="submission" date="2020-08" db="EMBL/GenBank/DDBJ databases">
        <title>Sequencing the genomes of 1000 actinobacteria strains.</title>
        <authorList>
            <person name="Klenk H.-P."/>
        </authorList>
    </citation>
    <scope>NUCLEOTIDE SEQUENCE [LARGE SCALE GENOMIC DNA]</scope>
    <source>
        <strain evidence="4 5">DSM 41654</strain>
    </source>
</reference>
<dbReference type="PROSITE" id="PS00893">
    <property type="entry name" value="NUDIX_BOX"/>
    <property type="match status" value="2"/>
</dbReference>
<dbReference type="InterPro" id="IPR015797">
    <property type="entry name" value="NUDIX_hydrolase-like_dom_sf"/>
</dbReference>
<dbReference type="Pfam" id="PF00293">
    <property type="entry name" value="NUDIX"/>
    <property type="match status" value="2"/>
</dbReference>
<organism evidence="4 5">
    <name type="scientific">Kitasatospora kifunensis</name>
    <name type="common">Streptomyces kifunensis</name>
    <dbReference type="NCBI Taxonomy" id="58351"/>
    <lineage>
        <taxon>Bacteria</taxon>
        <taxon>Bacillati</taxon>
        <taxon>Actinomycetota</taxon>
        <taxon>Actinomycetes</taxon>
        <taxon>Kitasatosporales</taxon>
        <taxon>Streptomycetaceae</taxon>
        <taxon>Kitasatospora</taxon>
    </lineage>
</organism>
<keyword evidence="5" id="KW-1185">Reference proteome</keyword>
<dbReference type="RefSeq" id="WP_312897621.1">
    <property type="nucleotide sequence ID" value="NZ_JACHJV010000003.1"/>
</dbReference>
<keyword evidence="1" id="KW-0378">Hydrolase</keyword>
<feature type="domain" description="Nudix hydrolase" evidence="3">
    <location>
        <begin position="54"/>
        <end position="189"/>
    </location>
</feature>
<protein>
    <submittedName>
        <fullName evidence="4">8-oxo-dGTP pyrophosphatase MutT (NUDIX family)</fullName>
    </submittedName>
</protein>
<evidence type="ECO:0000259" key="3">
    <source>
        <dbReference type="PROSITE" id="PS51462"/>
    </source>
</evidence>
<proteinExistence type="predicted"/>
<dbReference type="InterPro" id="IPR051325">
    <property type="entry name" value="Nudix_hydrolase_domain"/>
</dbReference>
<dbReference type="InterPro" id="IPR000086">
    <property type="entry name" value="NUDIX_hydrolase_dom"/>
</dbReference>
<feature type="domain" description="Nudix hydrolase" evidence="3">
    <location>
        <begin position="197"/>
        <end position="405"/>
    </location>
</feature>
<evidence type="ECO:0000313" key="4">
    <source>
        <dbReference type="EMBL" id="MBB4928635.1"/>
    </source>
</evidence>
<dbReference type="PROSITE" id="PS51462">
    <property type="entry name" value="NUDIX"/>
    <property type="match status" value="2"/>
</dbReference>
<dbReference type="Gene3D" id="3.90.79.10">
    <property type="entry name" value="Nucleoside Triphosphate Pyrophosphohydrolase"/>
    <property type="match status" value="2"/>
</dbReference>
<gene>
    <name evidence="4" type="ORF">FHR34_007732</name>
</gene>
<dbReference type="AlphaFoldDB" id="A0A7W7W0G6"/>
<dbReference type="EMBL" id="JACHJV010000003">
    <property type="protein sequence ID" value="MBB4928635.1"/>
    <property type="molecule type" value="Genomic_DNA"/>
</dbReference>
<dbReference type="GO" id="GO:0006167">
    <property type="term" value="P:AMP biosynthetic process"/>
    <property type="evidence" value="ECO:0007669"/>
    <property type="project" value="TreeGrafter"/>
</dbReference>
<evidence type="ECO:0000256" key="2">
    <source>
        <dbReference type="SAM" id="MobiDB-lite"/>
    </source>
</evidence>
<accession>A0A7W7W0G6</accession>
<evidence type="ECO:0000256" key="1">
    <source>
        <dbReference type="ARBA" id="ARBA00022801"/>
    </source>
</evidence>
<evidence type="ECO:0000313" key="5">
    <source>
        <dbReference type="Proteomes" id="UP000540506"/>
    </source>
</evidence>
<feature type="region of interest" description="Disordered" evidence="2">
    <location>
        <begin position="217"/>
        <end position="248"/>
    </location>
</feature>
<dbReference type="GO" id="GO:0004081">
    <property type="term" value="F:bis(5'-nucleosyl)-tetraphosphatase (asymmetrical) activity"/>
    <property type="evidence" value="ECO:0007669"/>
    <property type="project" value="TreeGrafter"/>
</dbReference>
<sequence>MIHTQPDHDRRQRLCQDLAAISPWDSMEAQHLEETVAWIRSGAPLDRTAFVEPDPHLVAYFVVTDPDREELLLGHHVKSGLRLPAGGHAEPGEALWQTVEREAAEELRLPAVPFLGRRPFFVTRTPTVGPRSHTDVSCWFVLRARRQEVGWFDPGEYTAVEWLPWRRVLAEPVRQLDPNIHRFTRKLLAAVTTGWPRRHPAAGILAQRDQPPAVGVYPRDDEQAECPAGRSTSERTRGDAVTDQQTAAAADSTVREVTASTFLLRRDAGNWSVGLIWHDRLGSRMPAGGHGEVGEGVHDAAVREVWEETGFRARLIPGPTAPTPAGFPHRPVPAPWWICEGDASPDGHTSTPHTHVDHIYLALVDIASAATERQAGHQFTWFTRSRLSSDPTVSEDSRLLALQLMTWLDGAPAGAEDDPTQLSAHLAHQAASGLLQAQHRQREKSA</sequence>
<dbReference type="SUPFAM" id="SSF55811">
    <property type="entry name" value="Nudix"/>
    <property type="match status" value="2"/>
</dbReference>
<name>A0A7W7W0G6_KITKI</name>
<dbReference type="InterPro" id="IPR020084">
    <property type="entry name" value="NUDIX_hydrolase_CS"/>
</dbReference>
<dbReference type="Proteomes" id="UP000540506">
    <property type="component" value="Unassembled WGS sequence"/>
</dbReference>
<dbReference type="PANTHER" id="PTHR21340:SF0">
    <property type="entry name" value="BIS(5'-NUCLEOSYL)-TETRAPHOSPHATASE [ASYMMETRICAL]"/>
    <property type="match status" value="1"/>
</dbReference>
<dbReference type="GO" id="GO:0006754">
    <property type="term" value="P:ATP biosynthetic process"/>
    <property type="evidence" value="ECO:0007669"/>
    <property type="project" value="TreeGrafter"/>
</dbReference>
<comment type="caution">
    <text evidence="4">The sequence shown here is derived from an EMBL/GenBank/DDBJ whole genome shotgun (WGS) entry which is preliminary data.</text>
</comment>
<dbReference type="PANTHER" id="PTHR21340">
    <property type="entry name" value="DIADENOSINE 5,5-P1,P4-TETRAPHOSPHATE PYROPHOSPHOHYDROLASE MUTT"/>
    <property type="match status" value="1"/>
</dbReference>